<proteinExistence type="predicted"/>
<comment type="caution">
    <text evidence="2">The sequence shown here is derived from an EMBL/GenBank/DDBJ whole genome shotgun (WGS) entry which is preliminary data.</text>
</comment>
<dbReference type="SUPFAM" id="SSF51197">
    <property type="entry name" value="Clavaminate synthase-like"/>
    <property type="match status" value="1"/>
</dbReference>
<comment type="cofactor">
    <cofactor evidence="1">
        <name>Fe cation</name>
        <dbReference type="ChEBI" id="CHEBI:24875"/>
    </cofactor>
</comment>
<evidence type="ECO:0000256" key="1">
    <source>
        <dbReference type="ARBA" id="ARBA00001962"/>
    </source>
</evidence>
<accession>A0AAV1TS00</accession>
<dbReference type="InterPro" id="IPR008775">
    <property type="entry name" value="Phytyl_CoA_dOase-like"/>
</dbReference>
<reference evidence="2" key="1">
    <citation type="submission" date="2024-01" db="EMBL/GenBank/DDBJ databases">
        <authorList>
            <person name="Webb A."/>
        </authorList>
    </citation>
    <scope>NUCLEOTIDE SEQUENCE</scope>
    <source>
        <strain evidence="2">Pm1</strain>
    </source>
</reference>
<gene>
    <name evidence="2" type="ORF">PM001_LOCUS9698</name>
</gene>
<dbReference type="PANTHER" id="PTHR20883:SF46">
    <property type="entry name" value="PHYTANOYL-COA HYDROXYLASE"/>
    <property type="match status" value="1"/>
</dbReference>
<evidence type="ECO:0008006" key="4">
    <source>
        <dbReference type="Google" id="ProtNLM"/>
    </source>
</evidence>
<organism evidence="2 3">
    <name type="scientific">Peronospora matthiolae</name>
    <dbReference type="NCBI Taxonomy" id="2874970"/>
    <lineage>
        <taxon>Eukaryota</taxon>
        <taxon>Sar</taxon>
        <taxon>Stramenopiles</taxon>
        <taxon>Oomycota</taxon>
        <taxon>Peronosporomycetes</taxon>
        <taxon>Peronosporales</taxon>
        <taxon>Peronosporaceae</taxon>
        <taxon>Peronospora</taxon>
    </lineage>
</organism>
<name>A0AAV1TS00_9STRA</name>
<dbReference type="AlphaFoldDB" id="A0AAV1TS00"/>
<protein>
    <recommendedName>
        <fullName evidence="4">Phytanoyl-CoA dioxygenase</fullName>
    </recommendedName>
</protein>
<sequence length="296" mass="32972">MSTVAAAMVDKHTTRSSARPSACQLNDFATRGWVCVRNLLSSSEVRVLQTECSALYSSQSAETLIAQGCVVDVLAHSPIRESDKARVDSKCYLECRARATNRFDMEKERVLASLLFEKLPTIAAQMMAGRNESETESPVFFFNEHYVVKPPRSHVEFRWHRDGDEQLAMCVHRESIGEYVSAWCALDNVTSVNGALQFVSLDASLETNEDTDAALHRQASAPVAVEEGDVLFFLSNVWHYSSSNESDSARRAFYAQYSRERITSRRNSSSPLSFAIPCTRTSLTSTVSAPTGYREP</sequence>
<evidence type="ECO:0000313" key="3">
    <source>
        <dbReference type="Proteomes" id="UP001162060"/>
    </source>
</evidence>
<dbReference type="EMBL" id="CAKLBY020000075">
    <property type="protein sequence ID" value="CAK7924548.1"/>
    <property type="molecule type" value="Genomic_DNA"/>
</dbReference>
<evidence type="ECO:0000313" key="2">
    <source>
        <dbReference type="EMBL" id="CAK7924548.1"/>
    </source>
</evidence>
<dbReference type="PANTHER" id="PTHR20883">
    <property type="entry name" value="PHYTANOYL-COA DIOXYGENASE DOMAIN CONTAINING 1"/>
    <property type="match status" value="1"/>
</dbReference>
<dbReference type="Gene3D" id="2.60.120.620">
    <property type="entry name" value="q2cbj1_9rhob like domain"/>
    <property type="match status" value="1"/>
</dbReference>
<dbReference type="Pfam" id="PF05721">
    <property type="entry name" value="PhyH"/>
    <property type="match status" value="1"/>
</dbReference>
<dbReference type="Proteomes" id="UP001162060">
    <property type="component" value="Unassembled WGS sequence"/>
</dbReference>